<evidence type="ECO:0008006" key="3">
    <source>
        <dbReference type="Google" id="ProtNLM"/>
    </source>
</evidence>
<reference evidence="2" key="1">
    <citation type="journal article" date="2015" name="Nature">
        <title>Complex archaea that bridge the gap between prokaryotes and eukaryotes.</title>
        <authorList>
            <person name="Spang A."/>
            <person name="Saw J.H."/>
            <person name="Jorgensen S.L."/>
            <person name="Zaremba-Niedzwiedzka K."/>
            <person name="Martijn J."/>
            <person name="Lind A.E."/>
            <person name="van Eijk R."/>
            <person name="Schleper C."/>
            <person name="Guy L."/>
            <person name="Ettema T.J."/>
        </authorList>
    </citation>
    <scope>NUCLEOTIDE SEQUENCE</scope>
</reference>
<name>A0A0F9NMU2_9ZZZZ</name>
<keyword evidence="1" id="KW-0812">Transmembrane</keyword>
<organism evidence="2">
    <name type="scientific">marine sediment metagenome</name>
    <dbReference type="NCBI Taxonomy" id="412755"/>
    <lineage>
        <taxon>unclassified sequences</taxon>
        <taxon>metagenomes</taxon>
        <taxon>ecological metagenomes</taxon>
    </lineage>
</organism>
<sequence>MENKIDKDTHSFLEKILDHKGIIFILAGIAIRIIMLSFFYYTHISDPGRSWGDVGYNFEKSTSPVYPPLSVVLLVFFREISFGSIFIFAFWAFFFDLLIMVMFYFVLKSFNIPKRKYVFGLFFINPFIFLNNSFSLENCGYHITDSFFFIFFFLALIFYSKKDVRSKYLFYLFLALSMAAKLYALPVVGFFFIKFLIEKDWDELKIFLISTVPILFLFLITPIFYWKDYLEFYFIWNLKGEVGTPLTLRIIPSIVIFGIYAVFRLKNADIFEITFFSIFVMSLFIFFSAPYIRYFQALLIFGILKPKEFFSFKLNLGFIERDVVVDNNLLVFYSSFILVGVSYLIIIFIL</sequence>
<feature type="transmembrane region" description="Helical" evidence="1">
    <location>
        <begin position="80"/>
        <end position="105"/>
    </location>
</feature>
<evidence type="ECO:0000256" key="1">
    <source>
        <dbReference type="SAM" id="Phobius"/>
    </source>
</evidence>
<gene>
    <name evidence="2" type="ORF">LCGC14_0932000</name>
</gene>
<comment type="caution">
    <text evidence="2">The sequence shown here is derived from an EMBL/GenBank/DDBJ whole genome shotgun (WGS) entry which is preliminary data.</text>
</comment>
<feature type="transmembrane region" description="Helical" evidence="1">
    <location>
        <begin position="168"/>
        <end position="193"/>
    </location>
</feature>
<dbReference type="AlphaFoldDB" id="A0A0F9NMU2"/>
<protein>
    <recommendedName>
        <fullName evidence="3">Glycosyltransferase RgtA/B/C/D-like domain-containing protein</fullName>
    </recommendedName>
</protein>
<keyword evidence="1" id="KW-1133">Transmembrane helix</keyword>
<feature type="transmembrane region" description="Helical" evidence="1">
    <location>
        <begin position="246"/>
        <end position="263"/>
    </location>
</feature>
<proteinExistence type="predicted"/>
<feature type="transmembrane region" description="Helical" evidence="1">
    <location>
        <begin position="140"/>
        <end position="159"/>
    </location>
</feature>
<evidence type="ECO:0000313" key="2">
    <source>
        <dbReference type="EMBL" id="KKN20790.1"/>
    </source>
</evidence>
<feature type="transmembrane region" description="Helical" evidence="1">
    <location>
        <begin position="205"/>
        <end position="226"/>
    </location>
</feature>
<keyword evidence="1" id="KW-0472">Membrane</keyword>
<feature type="transmembrane region" description="Helical" evidence="1">
    <location>
        <begin position="21"/>
        <end position="41"/>
    </location>
</feature>
<feature type="transmembrane region" description="Helical" evidence="1">
    <location>
        <begin position="329"/>
        <end position="349"/>
    </location>
</feature>
<accession>A0A0F9NMU2</accession>
<feature type="transmembrane region" description="Helical" evidence="1">
    <location>
        <begin position="275"/>
        <end position="304"/>
    </location>
</feature>
<dbReference type="EMBL" id="LAZR01003208">
    <property type="protein sequence ID" value="KKN20790.1"/>
    <property type="molecule type" value="Genomic_DNA"/>
</dbReference>